<feature type="region of interest" description="Disordered" evidence="1">
    <location>
        <begin position="648"/>
        <end position="729"/>
    </location>
</feature>
<feature type="compositionally biased region" description="Polar residues" evidence="1">
    <location>
        <begin position="652"/>
        <end position="698"/>
    </location>
</feature>
<feature type="domain" description="ZSWIM1/3 RNaseH-like" evidence="2">
    <location>
        <begin position="246"/>
        <end position="371"/>
    </location>
</feature>
<keyword evidence="4" id="KW-1185">Reference proteome</keyword>
<evidence type="ECO:0000313" key="4">
    <source>
        <dbReference type="Proteomes" id="UP000434957"/>
    </source>
</evidence>
<feature type="region of interest" description="Disordered" evidence="1">
    <location>
        <begin position="575"/>
        <end position="599"/>
    </location>
</feature>
<dbReference type="AlphaFoldDB" id="A0A6A4F181"/>
<gene>
    <name evidence="3" type="ORF">PR003_g14988</name>
</gene>
<dbReference type="Proteomes" id="UP000434957">
    <property type="component" value="Unassembled WGS sequence"/>
</dbReference>
<accession>A0A6A4F181</accession>
<comment type="caution">
    <text evidence="3">The sequence shown here is derived from an EMBL/GenBank/DDBJ whole genome shotgun (WGS) entry which is preliminary data.</text>
</comment>
<dbReference type="PANTHER" id="PTHR31569">
    <property type="entry name" value="SWIM-TYPE DOMAIN-CONTAINING PROTEIN"/>
    <property type="match status" value="1"/>
</dbReference>
<organism evidence="3 4">
    <name type="scientific">Phytophthora rubi</name>
    <dbReference type="NCBI Taxonomy" id="129364"/>
    <lineage>
        <taxon>Eukaryota</taxon>
        <taxon>Sar</taxon>
        <taxon>Stramenopiles</taxon>
        <taxon>Oomycota</taxon>
        <taxon>Peronosporomycetes</taxon>
        <taxon>Peronosporales</taxon>
        <taxon>Peronosporaceae</taxon>
        <taxon>Phytophthora</taxon>
    </lineage>
</organism>
<feature type="compositionally biased region" description="Basic and acidic residues" evidence="1">
    <location>
        <begin position="582"/>
        <end position="597"/>
    </location>
</feature>
<proteinExistence type="predicted"/>
<feature type="non-terminal residue" evidence="3">
    <location>
        <position position="789"/>
    </location>
</feature>
<evidence type="ECO:0000256" key="1">
    <source>
        <dbReference type="SAM" id="MobiDB-lite"/>
    </source>
</evidence>
<dbReference type="EMBL" id="QXFT01001015">
    <property type="protein sequence ID" value="KAE9331485.1"/>
    <property type="molecule type" value="Genomic_DNA"/>
</dbReference>
<sequence>MDILDAGKLPAPRHNDHSTAARASVLGADSSDSNEEGISETAPRFAKWHDTWENFFDSLRQYEARTSQLYRIRSCTKVTARNDKIKKKKKWSKTELVPEEFGDYYKKLLCTHGWEKNARGDGRRTGHHNRSTGCTVNLSATVSRCPASGTWRIYVSTHRRTHNHRLRREVYENYPSTRRVTDPSVLDFVDELVKAGSKPKKILKYLQETTGKRVILRDVHNLVHRLKVKRRGTDTVEERLEAVLRKFCASRGNNASIFVDETKTTQTITMQTRQMGRFFEAFPEVVMLDSTHGTNSSKYKLFSFMIDDAFGHGQYVQHALVENESHACMMDAIGAFKKNNPTWDRIRAIMIDKDFGEMSLLKREFPLARVLLCHFHLKKYLRTEMSKAIYSGRHAVDVDRVEDSVDMMMKARNQEEYDRGLRYMYYILDGFDDTGDLPEPKHPLLDYFVRNWHSCKEMWAVYERGHAAHLGNHTNNRLESAWGALKDILKPEMELDECVETLYFLQSTAELEYASRFNVLGSRIYHEDFAVEVEIEATTSYSASVHAADEDDGGGDIAADNRSLIAETERIINRANEMVSSDGERSDSQSKLPDRTKKTYNLATKARVNRKELPVKAVVKEKKRYNLATKAAKVPAVKATQSKKTLAVKAAKTSNTAHPTGASRSQSESDTNQSESDTNKSGSDTNQLGSGTNQSGKNPAQLVLRKRRTKSRTDSEDESCEGNSNPEDITGRVFVSTAVKSKGRPKIRRKQTREAKKIRMEGSVAEANALVQGTLIPVKDLALVRKTMS</sequence>
<dbReference type="Pfam" id="PF21056">
    <property type="entry name" value="ZSWIM1-3_RNaseH-like"/>
    <property type="match status" value="1"/>
</dbReference>
<dbReference type="PANTHER" id="PTHR31569:SF4">
    <property type="entry name" value="SWIM-TYPE DOMAIN-CONTAINING PROTEIN"/>
    <property type="match status" value="1"/>
</dbReference>
<dbReference type="InterPro" id="IPR052579">
    <property type="entry name" value="Zinc_finger_SWIM"/>
</dbReference>
<reference evidence="3 4" key="1">
    <citation type="submission" date="2018-08" db="EMBL/GenBank/DDBJ databases">
        <title>Genomic investigation of the strawberry pathogen Phytophthora fragariae indicates pathogenicity is determined by transcriptional variation in three key races.</title>
        <authorList>
            <person name="Adams T.M."/>
            <person name="Armitage A.D."/>
            <person name="Sobczyk M.K."/>
            <person name="Bates H.J."/>
            <person name="Dunwell J.M."/>
            <person name="Nellist C.F."/>
            <person name="Harrison R.J."/>
        </authorList>
    </citation>
    <scope>NUCLEOTIDE SEQUENCE [LARGE SCALE GENOMIC DNA]</scope>
    <source>
        <strain evidence="3 4">SCRP333</strain>
    </source>
</reference>
<protein>
    <recommendedName>
        <fullName evidence="2">ZSWIM1/3 RNaseH-like domain-containing protein</fullName>
    </recommendedName>
</protein>
<name>A0A6A4F181_9STRA</name>
<feature type="region of interest" description="Disordered" evidence="1">
    <location>
        <begin position="1"/>
        <end position="39"/>
    </location>
</feature>
<evidence type="ECO:0000259" key="2">
    <source>
        <dbReference type="Pfam" id="PF21056"/>
    </source>
</evidence>
<dbReference type="InterPro" id="IPR048324">
    <property type="entry name" value="ZSWIM1-3_RNaseH-like"/>
</dbReference>
<evidence type="ECO:0000313" key="3">
    <source>
        <dbReference type="EMBL" id="KAE9331485.1"/>
    </source>
</evidence>